<accession>A0QSR1</accession>
<feature type="region of interest" description="Disordered" evidence="1">
    <location>
        <begin position="43"/>
        <end position="69"/>
    </location>
</feature>
<organism evidence="2 3">
    <name type="scientific">Mycolicibacterium smegmatis (strain ATCC 700084 / mc(2)155)</name>
    <name type="common">Mycobacterium smegmatis</name>
    <dbReference type="NCBI Taxonomy" id="246196"/>
    <lineage>
        <taxon>Bacteria</taxon>
        <taxon>Bacillati</taxon>
        <taxon>Actinomycetota</taxon>
        <taxon>Actinomycetes</taxon>
        <taxon>Mycobacteriales</taxon>
        <taxon>Mycobacteriaceae</taxon>
        <taxon>Mycolicibacterium</taxon>
    </lineage>
</organism>
<evidence type="ECO:0000313" key="3">
    <source>
        <dbReference type="Proteomes" id="UP000000757"/>
    </source>
</evidence>
<sequence length="69" mass="7934">MGLLLTSGRKLAQKSTFAANTRNQEVEPEFEACVELFADSRHEFTRGERRRPGPTCGGRARRSRRDIRR</sequence>
<keyword evidence="3" id="KW-1185">Reference proteome</keyword>
<name>A0QSR1_MYCS2</name>
<feature type="compositionally biased region" description="Basic residues" evidence="1">
    <location>
        <begin position="59"/>
        <end position="69"/>
    </location>
</feature>
<evidence type="ECO:0000256" key="1">
    <source>
        <dbReference type="SAM" id="MobiDB-lite"/>
    </source>
</evidence>
<dbReference type="KEGG" id="msm:MSMEG_1569"/>
<protein>
    <submittedName>
        <fullName evidence="2">Uncharacterized protein</fullName>
    </submittedName>
</protein>
<dbReference type="EMBL" id="CP000480">
    <property type="protein sequence ID" value="ABK74609.1"/>
    <property type="molecule type" value="Genomic_DNA"/>
</dbReference>
<proteinExistence type="predicted"/>
<evidence type="ECO:0000313" key="2">
    <source>
        <dbReference type="EMBL" id="ABK74609.1"/>
    </source>
</evidence>
<dbReference type="AlphaFoldDB" id="A0QSR1"/>
<reference evidence="2 3" key="1">
    <citation type="submission" date="2006-10" db="EMBL/GenBank/DDBJ databases">
        <authorList>
            <person name="Fleischmann R.D."/>
            <person name="Dodson R.J."/>
            <person name="Haft D.H."/>
            <person name="Merkel J.S."/>
            <person name="Nelson W.C."/>
            <person name="Fraser C.M."/>
        </authorList>
    </citation>
    <scope>NUCLEOTIDE SEQUENCE [LARGE SCALE GENOMIC DNA]</scope>
    <source>
        <strain evidence="3">ATCC 700084 / mc(2)155</strain>
    </source>
</reference>
<gene>
    <name evidence="2" type="ordered locus">MSMEG_1569</name>
</gene>
<dbReference type="Proteomes" id="UP000000757">
    <property type="component" value="Chromosome"/>
</dbReference>